<reference evidence="13" key="1">
    <citation type="submission" date="2016-04" db="UniProtKB">
        <authorList>
            <consortium name="WormBaseParasite"/>
        </authorList>
    </citation>
    <scope>IDENTIFICATION</scope>
</reference>
<dbReference type="Pfam" id="PF18572">
    <property type="entry name" value="T6PP_N"/>
    <property type="match status" value="1"/>
</dbReference>
<evidence type="ECO:0000256" key="3">
    <source>
        <dbReference type="ARBA" id="ARBA00006107"/>
    </source>
</evidence>
<dbReference type="InterPro" id="IPR049063">
    <property type="entry name" value="T6PP_C"/>
</dbReference>
<dbReference type="InterPro" id="IPR041064">
    <property type="entry name" value="T6PP_helical"/>
</dbReference>
<dbReference type="STRING" id="318479.A0A158Q421"/>
<evidence type="ECO:0000256" key="2">
    <source>
        <dbReference type="ARBA" id="ARBA00005409"/>
    </source>
</evidence>
<dbReference type="InterPro" id="IPR001830">
    <property type="entry name" value="Glyco_trans_20"/>
</dbReference>
<feature type="domain" description="Trehalose-6-phosphate phosphatase helical bundle" evidence="8">
    <location>
        <begin position="684"/>
        <end position="793"/>
    </location>
</feature>
<reference evidence="10 12" key="2">
    <citation type="submission" date="2018-11" db="EMBL/GenBank/DDBJ databases">
        <authorList>
            <consortium name="Pathogen Informatics"/>
        </authorList>
    </citation>
    <scope>NUCLEOTIDE SEQUENCE [LARGE SCALE GENOMIC DNA]</scope>
</reference>
<dbReference type="Proteomes" id="UP000038040">
    <property type="component" value="Unplaced"/>
</dbReference>
<evidence type="ECO:0000313" key="13">
    <source>
        <dbReference type="WBParaSite" id="DME_0000382101-mRNA-1"/>
    </source>
</evidence>
<name>A0A158Q421_DRAME</name>
<evidence type="ECO:0000259" key="8">
    <source>
        <dbReference type="Pfam" id="PF18572"/>
    </source>
</evidence>
<evidence type="ECO:0000313" key="12">
    <source>
        <dbReference type="Proteomes" id="UP000274756"/>
    </source>
</evidence>
<dbReference type="SUPFAM" id="SSF56784">
    <property type="entry name" value="HAD-like"/>
    <property type="match status" value="1"/>
</dbReference>
<evidence type="ECO:0000259" key="9">
    <source>
        <dbReference type="Pfam" id="PF21141"/>
    </source>
</evidence>
<evidence type="ECO:0000256" key="5">
    <source>
        <dbReference type="ARBA" id="ARBA00022676"/>
    </source>
</evidence>
<dbReference type="CDD" id="cd03788">
    <property type="entry name" value="GT20_TPS"/>
    <property type="match status" value="1"/>
</dbReference>
<comment type="similarity">
    <text evidence="2">In the N-terminal section; belongs to the glycosyltransferase 20 family.</text>
</comment>
<proteinExistence type="inferred from homology"/>
<dbReference type="Pfam" id="PF00982">
    <property type="entry name" value="Glyco_transf_20"/>
    <property type="match status" value="1"/>
</dbReference>
<dbReference type="Gene3D" id="3.30.70.3080">
    <property type="match status" value="1"/>
</dbReference>
<dbReference type="PANTHER" id="PTHR10788:SF106">
    <property type="entry name" value="BCDNA.GH08860"/>
    <property type="match status" value="1"/>
</dbReference>
<evidence type="ECO:0000256" key="7">
    <source>
        <dbReference type="ARBA" id="ARBA00048039"/>
    </source>
</evidence>
<dbReference type="Proteomes" id="UP000274756">
    <property type="component" value="Unassembled WGS sequence"/>
</dbReference>
<dbReference type="GO" id="GO:0004805">
    <property type="term" value="F:trehalose-phosphatase activity"/>
    <property type="evidence" value="ECO:0007669"/>
    <property type="project" value="TreeGrafter"/>
</dbReference>
<evidence type="ECO:0000256" key="1">
    <source>
        <dbReference type="ARBA" id="ARBA00002045"/>
    </source>
</evidence>
<gene>
    <name evidence="10" type="ORF">DME_LOCUS7826</name>
</gene>
<dbReference type="AlphaFoldDB" id="A0A158Q421"/>
<protein>
    <recommendedName>
        <fullName evidence="4">alpha,alpha-trehalose-phosphate synthase (UDP-forming)</fullName>
        <ecNumber evidence="4">2.4.1.15</ecNumber>
    </recommendedName>
</protein>
<evidence type="ECO:0000256" key="6">
    <source>
        <dbReference type="ARBA" id="ARBA00022679"/>
    </source>
</evidence>
<evidence type="ECO:0000313" key="11">
    <source>
        <dbReference type="Proteomes" id="UP000038040"/>
    </source>
</evidence>
<dbReference type="GO" id="GO:0005992">
    <property type="term" value="P:trehalose biosynthetic process"/>
    <property type="evidence" value="ECO:0007669"/>
    <property type="project" value="InterPro"/>
</dbReference>
<evidence type="ECO:0000256" key="4">
    <source>
        <dbReference type="ARBA" id="ARBA00012538"/>
    </source>
</evidence>
<keyword evidence="6" id="KW-0808">Transferase</keyword>
<organism evidence="11 13">
    <name type="scientific">Dracunculus medinensis</name>
    <name type="common">Guinea worm</name>
    <dbReference type="NCBI Taxonomy" id="318479"/>
    <lineage>
        <taxon>Eukaryota</taxon>
        <taxon>Metazoa</taxon>
        <taxon>Ecdysozoa</taxon>
        <taxon>Nematoda</taxon>
        <taxon>Chromadorea</taxon>
        <taxon>Rhabditida</taxon>
        <taxon>Spirurina</taxon>
        <taxon>Dracunculoidea</taxon>
        <taxon>Dracunculidae</taxon>
        <taxon>Dracunculus</taxon>
    </lineage>
</organism>
<dbReference type="InterPro" id="IPR023214">
    <property type="entry name" value="HAD_sf"/>
</dbReference>
<dbReference type="Gene3D" id="3.40.50.1000">
    <property type="entry name" value="HAD superfamily/HAD-like"/>
    <property type="match status" value="1"/>
</dbReference>
<comment type="similarity">
    <text evidence="3">In the C-terminal section; belongs to the gob-1 trehalose phosphatase family.</text>
</comment>
<dbReference type="Gene3D" id="3.40.50.2000">
    <property type="entry name" value="Glycogen Phosphorylase B"/>
    <property type="match status" value="2"/>
</dbReference>
<evidence type="ECO:0000313" key="10">
    <source>
        <dbReference type="EMBL" id="VDN57853.1"/>
    </source>
</evidence>
<dbReference type="WBParaSite" id="DME_0000382101-mRNA-1">
    <property type="protein sequence ID" value="DME_0000382101-mRNA-1"/>
    <property type="gene ID" value="DME_0000382101"/>
</dbReference>
<dbReference type="Pfam" id="PF21141">
    <property type="entry name" value="T6PP_C"/>
    <property type="match status" value="1"/>
</dbReference>
<comment type="catalytic activity">
    <reaction evidence="7">
        <text>D-glucose 6-phosphate + UDP-alpha-D-glucose = alpha,alpha-trehalose 6-phosphate + UDP + H(+)</text>
        <dbReference type="Rhea" id="RHEA:18889"/>
        <dbReference type="ChEBI" id="CHEBI:15378"/>
        <dbReference type="ChEBI" id="CHEBI:58223"/>
        <dbReference type="ChEBI" id="CHEBI:58429"/>
        <dbReference type="ChEBI" id="CHEBI:58885"/>
        <dbReference type="ChEBI" id="CHEBI:61548"/>
        <dbReference type="EC" id="2.4.1.15"/>
    </reaction>
</comment>
<dbReference type="FunFam" id="3.40.50.2000:FF:000206">
    <property type="entry name" value="Trehalose-6-phosphate synthase"/>
    <property type="match status" value="1"/>
</dbReference>
<dbReference type="GO" id="GO:0005829">
    <property type="term" value="C:cytosol"/>
    <property type="evidence" value="ECO:0007669"/>
    <property type="project" value="TreeGrafter"/>
</dbReference>
<keyword evidence="12" id="KW-1185">Reference proteome</keyword>
<dbReference type="EMBL" id="UYYG01001163">
    <property type="protein sequence ID" value="VDN57853.1"/>
    <property type="molecule type" value="Genomic_DNA"/>
</dbReference>
<keyword evidence="5" id="KW-0328">Glycosyltransferase</keyword>
<feature type="domain" description="Trehalose-6-phosphate phosphatase C-terminal" evidence="9">
    <location>
        <begin position="824"/>
        <end position="1091"/>
    </location>
</feature>
<accession>A0A158Q421</accession>
<sequence length="1120" mass="127073">MHHDAIFDYFITALGYHTVVFWRNAVPLIYDSDLSLGTRYRDSLLFSLALYDVNNSKNRLTELYAAVPGMVRSRVNSRLPSRIGSVENLTDISTIPDDEEAIVDGHAAGGLADTTHHKASQRVINVSNAPPVSLKRKDSGCWEIQQGSGGLVACVDPVMSVDKENVWLANIGIHWQNISDRKMDLETDSMPLSTNSLGLPLLKQAKAGEIFHVLSDDIKAPDLSETERSIEHDMSLISVLQNYNKDNYKLSPVFVDSSDYNTYYGGISNGLLWPSLHKLPEYICKDYDNPVILREHWCAYVRVNYLFAISAVRNGRPQDFVWIHDYHLMLTGQLMRSLDNSLEVGFFLHIPFQPPDDWMVKYRIVAEPILRAILRFTKVGFQTSRDRQKYVDLVKQYVARARVSYEQSIDVFTINHEGYTCSLGVFPVSIKNEDFLSIARCSDVQAKAEKIREEILSKGSPNGCFFFSVERFDYTKGIREKLEAWQRYFETYPERIGMDILYQIAVTNRRSVREYCIYQDICVELACKINQMFSSEKYPKWRPIRFERDGLPRAELIAHYLAMDVGVVTPIKDGMNLVAKEMLICNPRAALILSSGAGTEVQLGNAGFYDQERQCYFRIDDIGDVQTFADTFYKAATETREVREEHGLCLKHYLMNHDIDEWSAAFLDASWNCEVIRASKLNLLADFYQLMDKTCQVRRQIVERVLKGIPIRPQFGVSLENAKFSLEDSCKPGTHTLVLETSSAGEDSDGSNVHNTVKFDISNELEELEKDIAFLKFIESDEITNVEQFVATLGRFHPSGPEAFADEVEKTFDLLSTGDHFHYLFTDRDGTLKSYSCSYPASVQPAYSAVIQAQFARRCAQFCAIVTTAPLMHIGILNVSTIPEGYYAYGASAGREWYMNPAMQFKDDSVNEADLALLNSVFEKIEELLEDNTYRNFTWIGSGLQRHYGHITIARQDVNNSVSRHRSALLYQAVSRIVQDVDPTASTLTLREGEFDLKIFTKAKLSGRIFNKGHGIRLIQRKMGLKMNDGHILVCGDSETDLPMLEECLACSPKNVYTIWVTSNPKLQEKVRSACAARGNNHFIFVSCPEVSPEVLLGAMANATVREIRIRPRTENDDEE</sequence>
<dbReference type="OrthoDB" id="755951at2759"/>
<dbReference type="GO" id="GO:0003825">
    <property type="term" value="F:alpha,alpha-trehalose-phosphate synthase (UDP-forming) activity"/>
    <property type="evidence" value="ECO:0007669"/>
    <property type="project" value="UniProtKB-EC"/>
</dbReference>
<dbReference type="Gene3D" id="1.20.58.1800">
    <property type="match status" value="1"/>
</dbReference>
<dbReference type="EC" id="2.4.1.15" evidence="4"/>
<dbReference type="PANTHER" id="PTHR10788">
    <property type="entry name" value="TREHALOSE-6-PHOSPHATE SYNTHASE"/>
    <property type="match status" value="1"/>
</dbReference>
<comment type="function">
    <text evidence="1">Catalyzes the production of trehalose from glucose-6-phosphate and UDP-alpha-D-glucose in a 2 step process.</text>
</comment>
<dbReference type="InterPro" id="IPR036412">
    <property type="entry name" value="HAD-like_sf"/>
</dbReference>
<dbReference type="SUPFAM" id="SSF53756">
    <property type="entry name" value="UDP-Glycosyltransferase/glycogen phosphorylase"/>
    <property type="match status" value="1"/>
</dbReference>